<feature type="compositionally biased region" description="Basic and acidic residues" evidence="1">
    <location>
        <begin position="10"/>
        <end position="23"/>
    </location>
</feature>
<feature type="region of interest" description="Disordered" evidence="1">
    <location>
        <begin position="1"/>
        <end position="25"/>
    </location>
</feature>
<name>A0AA89C0M4_PINIB</name>
<feature type="region of interest" description="Disordered" evidence="1">
    <location>
        <begin position="120"/>
        <end position="160"/>
    </location>
</feature>
<proteinExistence type="predicted"/>
<evidence type="ECO:0000313" key="3">
    <source>
        <dbReference type="Proteomes" id="UP001186944"/>
    </source>
</evidence>
<protein>
    <submittedName>
        <fullName evidence="2">Uncharacterized protein</fullName>
    </submittedName>
</protein>
<keyword evidence="3" id="KW-1185">Reference proteome</keyword>
<dbReference type="EMBL" id="VSWD01000010">
    <property type="protein sequence ID" value="KAK3089712.1"/>
    <property type="molecule type" value="Genomic_DNA"/>
</dbReference>
<accession>A0AA89C0M4</accession>
<dbReference type="AlphaFoldDB" id="A0AA89C0M4"/>
<evidence type="ECO:0000256" key="1">
    <source>
        <dbReference type="SAM" id="MobiDB-lite"/>
    </source>
</evidence>
<organism evidence="2 3">
    <name type="scientific">Pinctada imbricata</name>
    <name type="common">Atlantic pearl-oyster</name>
    <name type="synonym">Pinctada martensii</name>
    <dbReference type="NCBI Taxonomy" id="66713"/>
    <lineage>
        <taxon>Eukaryota</taxon>
        <taxon>Metazoa</taxon>
        <taxon>Spiralia</taxon>
        <taxon>Lophotrochozoa</taxon>
        <taxon>Mollusca</taxon>
        <taxon>Bivalvia</taxon>
        <taxon>Autobranchia</taxon>
        <taxon>Pteriomorphia</taxon>
        <taxon>Pterioida</taxon>
        <taxon>Pterioidea</taxon>
        <taxon>Pteriidae</taxon>
        <taxon>Pinctada</taxon>
    </lineage>
</organism>
<evidence type="ECO:0000313" key="2">
    <source>
        <dbReference type="EMBL" id="KAK3089712.1"/>
    </source>
</evidence>
<dbReference type="InterPro" id="IPR011042">
    <property type="entry name" value="6-blade_b-propeller_TolB-like"/>
</dbReference>
<comment type="caution">
    <text evidence="2">The sequence shown here is derived from an EMBL/GenBank/DDBJ whole genome shotgun (WGS) entry which is preliminary data.</text>
</comment>
<reference evidence="2" key="1">
    <citation type="submission" date="2019-08" db="EMBL/GenBank/DDBJ databases">
        <title>The improved chromosome-level genome for the pearl oyster Pinctada fucata martensii using PacBio sequencing and Hi-C.</title>
        <authorList>
            <person name="Zheng Z."/>
        </authorList>
    </citation>
    <scope>NUCLEOTIDE SEQUENCE</scope>
    <source>
        <strain evidence="2">ZZ-2019</strain>
        <tissue evidence="2">Adductor muscle</tissue>
    </source>
</reference>
<dbReference type="Proteomes" id="UP001186944">
    <property type="component" value="Unassembled WGS sequence"/>
</dbReference>
<gene>
    <name evidence="2" type="ORF">FSP39_005816</name>
</gene>
<sequence>MRAKKNHTKITKEGREKQTELRRSSRLRTLSVDQRTKLKIPQANMIKGKVQKRLRLQHVSESIIKRDKGSPTPLVSTERKQTKQVSKAKTSKKIEVENTSKQLARTRNRKRIKEQVHVSCRTTPLSLKRKPKRLNAEHSNKVKKTKQKGSTGPVPYKNENENRKPQLIKTITIEHNNDDDARSTRYSDVAFLDDNHILALDDYFDDYLNRTGQRICCISLVGTLVCDLLVPGYPWSVVVLSPTEAVVTMRGNGSNGLLWISIDVHKKSMEITRNIPFKAETFGLAYSDRSETFIVSYSDRSYMSILNKEGKEIRKIPCKKGVHYRCLILENNSILFLDHLKHTVSIMNEKGKVLSSLNHSLIKEPNSLEYDCFGNIYVGNYRSGNLLKFDKTGRHLWTFEGPPHLCAIGFDRTSDRMAVASNNSIFIYMLYKND</sequence>
<dbReference type="Gene3D" id="2.120.10.30">
    <property type="entry name" value="TolB, C-terminal domain"/>
    <property type="match status" value="1"/>
</dbReference>
<dbReference type="SUPFAM" id="SSF101898">
    <property type="entry name" value="NHL repeat"/>
    <property type="match status" value="1"/>
</dbReference>